<dbReference type="OrthoDB" id="69177at2759"/>
<organism evidence="2 3">
    <name type="scientific">Hondaea fermentalgiana</name>
    <dbReference type="NCBI Taxonomy" id="2315210"/>
    <lineage>
        <taxon>Eukaryota</taxon>
        <taxon>Sar</taxon>
        <taxon>Stramenopiles</taxon>
        <taxon>Bigyra</taxon>
        <taxon>Labyrinthulomycetes</taxon>
        <taxon>Thraustochytrida</taxon>
        <taxon>Thraustochytriidae</taxon>
        <taxon>Hondaea</taxon>
    </lineage>
</organism>
<evidence type="ECO:0000313" key="3">
    <source>
        <dbReference type="Proteomes" id="UP000241890"/>
    </source>
</evidence>
<accession>A0A2R5G3N5</accession>
<feature type="region of interest" description="Disordered" evidence="1">
    <location>
        <begin position="1"/>
        <end position="77"/>
    </location>
</feature>
<gene>
    <name evidence="2" type="ORF">FCC1311_018652</name>
</gene>
<comment type="caution">
    <text evidence="2">The sequence shown here is derived from an EMBL/GenBank/DDBJ whole genome shotgun (WGS) entry which is preliminary data.</text>
</comment>
<dbReference type="EMBL" id="BEYU01000014">
    <property type="protein sequence ID" value="GBG25646.1"/>
    <property type="molecule type" value="Genomic_DNA"/>
</dbReference>
<sequence>MAEFADADMGGVDGEEDQVGAGQNADAKTSLRAGEDGDEDADDDQESCDENSSSEDEESSDASSDAPEIGLDQHGRIAPGVRGPVNYGFRAMHGCISLSEELLADCKTVFSARQAEDGEAYSGGETYFVRADETPQSALEQLALDIFRFHADSLIYDASKSGAEWWTLVLDDDSDVVFHWDKDYGLEDYGVNVFPHISTVTYLADPGGATLVLQKTAPPRYSDPIEGPAGPLVFCSRPRAGKHISFDGRLLHAASADLLPLFTGDDADPMAATQGTRVTFLVNIWFNHMPRDAESLPDKVRKKLSLPAMAENGSEASASGTGIAPAGKLWTRAPGVAAAGAEMGPATLHVPEDAGANAPLKTLRYAFGEEDNRHEVVLTVPRPPGPAATDSVLLNFEPGVAPRVVKCTNEGCTDAAGAKSSTTTSSSAANANLNANAMNETDA</sequence>
<proteinExistence type="predicted"/>
<name>A0A2R5G3N5_9STRA</name>
<dbReference type="Proteomes" id="UP000241890">
    <property type="component" value="Unassembled WGS sequence"/>
</dbReference>
<evidence type="ECO:0000313" key="2">
    <source>
        <dbReference type="EMBL" id="GBG25646.1"/>
    </source>
</evidence>
<evidence type="ECO:0000256" key="1">
    <source>
        <dbReference type="SAM" id="MobiDB-lite"/>
    </source>
</evidence>
<dbReference type="AlphaFoldDB" id="A0A2R5G3N5"/>
<feature type="compositionally biased region" description="Acidic residues" evidence="1">
    <location>
        <begin position="36"/>
        <end position="60"/>
    </location>
</feature>
<feature type="region of interest" description="Disordered" evidence="1">
    <location>
        <begin position="414"/>
        <end position="443"/>
    </location>
</feature>
<dbReference type="InParanoid" id="A0A2R5G3N5"/>
<reference evidence="2 3" key="1">
    <citation type="submission" date="2017-12" db="EMBL/GenBank/DDBJ databases">
        <title>Sequencing, de novo assembly and annotation of complete genome of a new Thraustochytrid species, strain FCC1311.</title>
        <authorList>
            <person name="Sedici K."/>
            <person name="Godart F."/>
            <person name="Aiese Cigliano R."/>
            <person name="Sanseverino W."/>
            <person name="Barakat M."/>
            <person name="Ortet P."/>
            <person name="Marechal E."/>
            <person name="Cagnac O."/>
            <person name="Amato A."/>
        </authorList>
    </citation>
    <scope>NUCLEOTIDE SEQUENCE [LARGE SCALE GENOMIC DNA]</scope>
</reference>
<keyword evidence="3" id="KW-1185">Reference proteome</keyword>
<protein>
    <submittedName>
        <fullName evidence="2">Uncharacterized protein</fullName>
    </submittedName>
</protein>